<evidence type="ECO:0000256" key="2">
    <source>
        <dbReference type="ARBA" id="ARBA00022729"/>
    </source>
</evidence>
<dbReference type="PROSITE" id="PS51109">
    <property type="entry name" value="G5"/>
    <property type="match status" value="1"/>
</dbReference>
<dbReference type="Pfam" id="PF07501">
    <property type="entry name" value="G5"/>
    <property type="match status" value="1"/>
</dbReference>
<dbReference type="InterPro" id="IPR011098">
    <property type="entry name" value="G5_dom"/>
</dbReference>
<dbReference type="EMBL" id="JAAMFM010000005">
    <property type="protein sequence ID" value="NVM94423.1"/>
    <property type="molecule type" value="Genomic_DNA"/>
</dbReference>
<dbReference type="CDD" id="cd13925">
    <property type="entry name" value="RPF"/>
    <property type="match status" value="1"/>
</dbReference>
<dbReference type="InterPro" id="IPR023346">
    <property type="entry name" value="Lysozyme-like_dom_sf"/>
</dbReference>
<evidence type="ECO:0000313" key="5">
    <source>
        <dbReference type="EMBL" id="NVM94423.1"/>
    </source>
</evidence>
<dbReference type="InterPro" id="IPR010618">
    <property type="entry name" value="RPF"/>
</dbReference>
<evidence type="ECO:0000259" key="4">
    <source>
        <dbReference type="PROSITE" id="PS51109"/>
    </source>
</evidence>
<dbReference type="SMART" id="SM01208">
    <property type="entry name" value="G5"/>
    <property type="match status" value="1"/>
</dbReference>
<accession>A0A7Y7IFL8</accession>
<keyword evidence="2" id="KW-0732">Signal</keyword>
<dbReference type="AlphaFoldDB" id="A0A7Y7IFL8"/>
<protein>
    <submittedName>
        <fullName evidence="5">DUF348 domain-containing protein</fullName>
    </submittedName>
</protein>
<evidence type="ECO:0000256" key="3">
    <source>
        <dbReference type="ARBA" id="ARBA00022801"/>
    </source>
</evidence>
<dbReference type="Gene3D" id="1.10.530.10">
    <property type="match status" value="1"/>
</dbReference>
<dbReference type="Pfam" id="PF03990">
    <property type="entry name" value="DUF348"/>
    <property type="match status" value="3"/>
</dbReference>
<name>A0A7Y7IFL8_9MICC</name>
<gene>
    <name evidence="5" type="ORF">G6034_05775</name>
</gene>
<comment type="similarity">
    <text evidence="1">Belongs to the transglycosylase family. Rpf subfamily.</text>
</comment>
<reference evidence="5 6" key="1">
    <citation type="submission" date="2020-02" db="EMBL/GenBank/DDBJ databases">
        <title>Genome sequence of strain AETb3-4.</title>
        <authorList>
            <person name="Gao J."/>
            <person name="Zhang X."/>
        </authorList>
    </citation>
    <scope>NUCLEOTIDE SEQUENCE [LARGE SCALE GENOMIC DNA]</scope>
    <source>
        <strain evidence="5 6">AETb3-4</strain>
    </source>
</reference>
<dbReference type="GO" id="GO:0016787">
    <property type="term" value="F:hydrolase activity"/>
    <property type="evidence" value="ECO:0007669"/>
    <property type="project" value="UniProtKB-KW"/>
</dbReference>
<feature type="domain" description="G5" evidence="4">
    <location>
        <begin position="173"/>
        <end position="254"/>
    </location>
</feature>
<dbReference type="InterPro" id="IPR007137">
    <property type="entry name" value="DUF348"/>
</dbReference>
<evidence type="ECO:0000256" key="1">
    <source>
        <dbReference type="ARBA" id="ARBA00010830"/>
    </source>
</evidence>
<organism evidence="5 6">
    <name type="scientific">Arthrobacter wenxiniae</name>
    <dbReference type="NCBI Taxonomy" id="2713570"/>
    <lineage>
        <taxon>Bacteria</taxon>
        <taxon>Bacillati</taxon>
        <taxon>Actinomycetota</taxon>
        <taxon>Actinomycetes</taxon>
        <taxon>Micrococcales</taxon>
        <taxon>Micrococcaceae</taxon>
        <taxon>Arthrobacter</taxon>
    </lineage>
</organism>
<sequence>MTFTGANKSISLTVDGTASSVSTFGGSVAEVLNKAHVPVGPDDRVSPALDTSVENGMAITVDKAKDVKVNLDGTERTVTTTSNKIQGLISQLGIAANARVSAPADTLLASASDISIITPKAVTVIADGRKDVKTTTAATVADVLAESGVKVGAADLVSVPAVSDVVANMVVKVSRVNKSGTVSEKSPLAFKTSQSVDPSMFKDQTKTIRAGVAGTLETVFRTVSIDGHVVSRSLDGTRVLTAPVDAQVVVGSKARPAATPAAKAGATGAKAPAMSNEAMWDAIAQCESGGNWSINTGNGYYGGLQFDIQTWIGNGGGAYAPNASLATKAQQIAIANKVYAQRGLSPWGCAGAAG</sequence>
<evidence type="ECO:0000313" key="6">
    <source>
        <dbReference type="Proteomes" id="UP000543556"/>
    </source>
</evidence>
<proteinExistence type="inferred from homology"/>
<dbReference type="SUPFAM" id="SSF53955">
    <property type="entry name" value="Lysozyme-like"/>
    <property type="match status" value="1"/>
</dbReference>
<keyword evidence="3" id="KW-0378">Hydrolase</keyword>
<keyword evidence="6" id="KW-1185">Reference proteome</keyword>
<dbReference type="Pfam" id="PF06737">
    <property type="entry name" value="Transglycosylas"/>
    <property type="match status" value="1"/>
</dbReference>
<dbReference type="Proteomes" id="UP000543556">
    <property type="component" value="Unassembled WGS sequence"/>
</dbReference>
<comment type="caution">
    <text evidence="5">The sequence shown here is derived from an EMBL/GenBank/DDBJ whole genome shotgun (WGS) entry which is preliminary data.</text>
</comment>
<dbReference type="Gene3D" id="2.20.230.10">
    <property type="entry name" value="Resuscitation-promoting factor rpfb"/>
    <property type="match status" value="1"/>
</dbReference>